<proteinExistence type="predicted"/>
<feature type="signal peptide" evidence="5">
    <location>
        <begin position="1"/>
        <end position="16"/>
    </location>
</feature>
<evidence type="ECO:0000256" key="2">
    <source>
        <dbReference type="ARBA" id="ARBA00022525"/>
    </source>
</evidence>
<name>A0AA38HTJ9_9CUCU</name>
<dbReference type="GO" id="GO:0005615">
    <property type="term" value="C:extracellular space"/>
    <property type="evidence" value="ECO:0007669"/>
    <property type="project" value="TreeGrafter"/>
</dbReference>
<evidence type="ECO:0000256" key="5">
    <source>
        <dbReference type="SAM" id="SignalP"/>
    </source>
</evidence>
<accession>A0AA38HTJ9</accession>
<dbReference type="PANTHER" id="PTHR11857:SF42">
    <property type="entry name" value="GENERAL ODORANT-BINDING PROTEIN 19D-RELATED"/>
    <property type="match status" value="1"/>
</dbReference>
<dbReference type="SMART" id="SM00708">
    <property type="entry name" value="PhBP"/>
    <property type="match status" value="1"/>
</dbReference>
<feature type="chain" id="PRO_5041254155" evidence="5">
    <location>
        <begin position="17"/>
        <end position="149"/>
    </location>
</feature>
<comment type="subcellular location">
    <subcellularLocation>
        <location evidence="1">Secreted</location>
    </subcellularLocation>
</comment>
<comment type="caution">
    <text evidence="6">The sequence shown here is derived from an EMBL/GenBank/DDBJ whole genome shotgun (WGS) entry which is preliminary data.</text>
</comment>
<dbReference type="Proteomes" id="UP001168821">
    <property type="component" value="Unassembled WGS sequence"/>
</dbReference>
<dbReference type="SUPFAM" id="SSF47565">
    <property type="entry name" value="Insect pheromone/odorant-binding proteins"/>
    <property type="match status" value="1"/>
</dbReference>
<keyword evidence="4" id="KW-1015">Disulfide bond</keyword>
<protein>
    <submittedName>
        <fullName evidence="6">Uncharacterized protein</fullName>
    </submittedName>
</protein>
<gene>
    <name evidence="6" type="ORF">Zmor_027408</name>
</gene>
<dbReference type="InterPro" id="IPR036728">
    <property type="entry name" value="PBP_GOBP_sf"/>
</dbReference>
<reference evidence="6" key="1">
    <citation type="journal article" date="2023" name="G3 (Bethesda)">
        <title>Whole genome assemblies of Zophobas morio and Tenebrio molitor.</title>
        <authorList>
            <person name="Kaur S."/>
            <person name="Stinson S.A."/>
            <person name="diCenzo G.C."/>
        </authorList>
    </citation>
    <scope>NUCLEOTIDE SEQUENCE</scope>
    <source>
        <strain evidence="6">QUZm001</strain>
    </source>
</reference>
<sequence>MKTLLVLATLFFAANALDKDFIDKFVAEVKKVGETCIKEVSASEDDIKVLLSHNIPESHEGKCLIFCFHKNFHIQNEDGSIDKDGAAKALEPLKEQDEDVYNKMVTVFKNCEGTPVESDSCDYAASLATCAAKEGKALGLDQLLAEIEI</sequence>
<evidence type="ECO:0000313" key="7">
    <source>
        <dbReference type="Proteomes" id="UP001168821"/>
    </source>
</evidence>
<dbReference type="InterPro" id="IPR006170">
    <property type="entry name" value="PBP/GOBP"/>
</dbReference>
<dbReference type="FunFam" id="1.10.238.20:FF:000006">
    <property type="entry name" value="Odorant binding protein 15"/>
    <property type="match status" value="1"/>
</dbReference>
<dbReference type="Gene3D" id="1.10.238.20">
    <property type="entry name" value="Pheromone/general odorant binding protein domain"/>
    <property type="match status" value="1"/>
</dbReference>
<dbReference type="GO" id="GO:0005549">
    <property type="term" value="F:odorant binding"/>
    <property type="evidence" value="ECO:0007669"/>
    <property type="project" value="InterPro"/>
</dbReference>
<keyword evidence="2" id="KW-0964">Secreted</keyword>
<dbReference type="AlphaFoldDB" id="A0AA38HTJ9"/>
<keyword evidence="3 5" id="KW-0732">Signal</keyword>
<evidence type="ECO:0000256" key="4">
    <source>
        <dbReference type="ARBA" id="ARBA00023157"/>
    </source>
</evidence>
<dbReference type="EMBL" id="JALNTZ010000009">
    <property type="protein sequence ID" value="KAJ3640874.1"/>
    <property type="molecule type" value="Genomic_DNA"/>
</dbReference>
<evidence type="ECO:0000313" key="6">
    <source>
        <dbReference type="EMBL" id="KAJ3640874.1"/>
    </source>
</evidence>
<keyword evidence="7" id="KW-1185">Reference proteome</keyword>
<evidence type="ECO:0000256" key="1">
    <source>
        <dbReference type="ARBA" id="ARBA00004613"/>
    </source>
</evidence>
<dbReference type="GO" id="GO:0007608">
    <property type="term" value="P:sensory perception of smell"/>
    <property type="evidence" value="ECO:0007669"/>
    <property type="project" value="TreeGrafter"/>
</dbReference>
<evidence type="ECO:0000256" key="3">
    <source>
        <dbReference type="ARBA" id="ARBA00022729"/>
    </source>
</evidence>
<organism evidence="6 7">
    <name type="scientific">Zophobas morio</name>
    <dbReference type="NCBI Taxonomy" id="2755281"/>
    <lineage>
        <taxon>Eukaryota</taxon>
        <taxon>Metazoa</taxon>
        <taxon>Ecdysozoa</taxon>
        <taxon>Arthropoda</taxon>
        <taxon>Hexapoda</taxon>
        <taxon>Insecta</taxon>
        <taxon>Pterygota</taxon>
        <taxon>Neoptera</taxon>
        <taxon>Endopterygota</taxon>
        <taxon>Coleoptera</taxon>
        <taxon>Polyphaga</taxon>
        <taxon>Cucujiformia</taxon>
        <taxon>Tenebrionidae</taxon>
        <taxon>Zophobas</taxon>
    </lineage>
</organism>
<dbReference type="Pfam" id="PF01395">
    <property type="entry name" value="PBP_GOBP"/>
    <property type="match status" value="1"/>
</dbReference>
<dbReference type="CDD" id="cd23992">
    <property type="entry name" value="PBP_GOBP"/>
    <property type="match status" value="1"/>
</dbReference>
<dbReference type="PANTHER" id="PTHR11857">
    <property type="entry name" value="ODORANT BINDING PROTEIN-RELATED"/>
    <property type="match status" value="1"/>
</dbReference>